<keyword evidence="2" id="KW-1133">Transmembrane helix</keyword>
<keyword evidence="2" id="KW-0472">Membrane</keyword>
<sequence>MRGFFQKYSKLIVIVNIAFALAIGVSVFSVIKNVNDINILKPYLEQYGDSSSDNQSSNNNQQATATPTTVDPEITELENEVKEKEETLERVKTIKNDLDTLGTKFVEGITTFDSNTYDDEIMQKLKPFVTDSCYAKAEEMCKNTSVLPSGFEVLNIVYCDLDTDEPKAIFYCNYSTVFNELSDNIFILTFIEDKDSEYGYSVSDFDTNISYSTAVGFYDRVRGK</sequence>
<gene>
    <name evidence="3" type="ORF">E2N93_04305</name>
</gene>
<accession>A0ABT0NG66</accession>
<comment type="caution">
    <text evidence="3">The sequence shown here is derived from an EMBL/GenBank/DDBJ whole genome shotgun (WGS) entry which is preliminary data.</text>
</comment>
<protein>
    <submittedName>
        <fullName evidence="3">Uncharacterized protein</fullName>
    </submittedName>
</protein>
<evidence type="ECO:0000313" key="4">
    <source>
        <dbReference type="Proteomes" id="UP001056693"/>
    </source>
</evidence>
<reference evidence="3 4" key="1">
    <citation type="submission" date="2019-03" db="EMBL/GenBank/DDBJ databases">
        <authorList>
            <person name="Molinero N."/>
            <person name="Sanchez B."/>
            <person name="Walker A."/>
            <person name="Duncan S."/>
            <person name="Delgado S."/>
            <person name="Margolles A."/>
        </authorList>
    </citation>
    <scope>NUCLEOTIDE SEQUENCE [LARGE SCALE GENOMIC DNA]</scope>
    <source>
        <strain evidence="3 4">IPLA60002</strain>
    </source>
</reference>
<name>A0ABT0NG66_9FIRM</name>
<dbReference type="Proteomes" id="UP001056693">
    <property type="component" value="Unassembled WGS sequence"/>
</dbReference>
<feature type="region of interest" description="Disordered" evidence="1">
    <location>
        <begin position="49"/>
        <end position="72"/>
    </location>
</feature>
<keyword evidence="2" id="KW-0812">Transmembrane</keyword>
<proteinExistence type="predicted"/>
<evidence type="ECO:0000256" key="1">
    <source>
        <dbReference type="SAM" id="MobiDB-lite"/>
    </source>
</evidence>
<feature type="transmembrane region" description="Helical" evidence="2">
    <location>
        <begin position="12"/>
        <end position="31"/>
    </location>
</feature>
<feature type="compositionally biased region" description="Low complexity" evidence="1">
    <location>
        <begin position="49"/>
        <end position="69"/>
    </location>
</feature>
<evidence type="ECO:0000313" key="3">
    <source>
        <dbReference type="EMBL" id="MCL3787246.1"/>
    </source>
</evidence>
<evidence type="ECO:0000256" key="2">
    <source>
        <dbReference type="SAM" id="Phobius"/>
    </source>
</evidence>
<dbReference type="RefSeq" id="WP_249376231.1">
    <property type="nucleotide sequence ID" value="NZ_SNUZ01000007.1"/>
</dbReference>
<dbReference type="EMBL" id="SNUZ01000007">
    <property type="protein sequence ID" value="MCL3787246.1"/>
    <property type="molecule type" value="Genomic_DNA"/>
</dbReference>
<organism evidence="3 4">
    <name type="scientific">Ruminococcus bromii</name>
    <dbReference type="NCBI Taxonomy" id="40518"/>
    <lineage>
        <taxon>Bacteria</taxon>
        <taxon>Bacillati</taxon>
        <taxon>Bacillota</taxon>
        <taxon>Clostridia</taxon>
        <taxon>Eubacteriales</taxon>
        <taxon>Oscillospiraceae</taxon>
        <taxon>Ruminococcus</taxon>
    </lineage>
</organism>
<keyword evidence="4" id="KW-1185">Reference proteome</keyword>